<accession>A0A329LXN5</accession>
<evidence type="ECO:0000313" key="1">
    <source>
        <dbReference type="EMBL" id="RAV12695.1"/>
    </source>
</evidence>
<sequence>MIVSGVCAIVKRFLRINGVTRQNRHEAVDKVKEAISGSGAWVLDFKMYANISICIFFEISARDVAKLHILLLETQIKLSDESVQALTESDNAQRSIPDDQVPDWKSSLEITFVHNEPDLIRDVPPLEL</sequence>
<reference evidence="1 2" key="1">
    <citation type="journal article" date="2009" name="Int. J. Syst. Evol. Microbiol.">
        <title>Paenibacillus contaminans sp. nov., isolated from a contaminated laboratory plate.</title>
        <authorList>
            <person name="Chou J.H."/>
            <person name="Lee J.H."/>
            <person name="Lin M.C."/>
            <person name="Chang P.S."/>
            <person name="Arun A.B."/>
            <person name="Young C.C."/>
            <person name="Chen W.M."/>
        </authorList>
    </citation>
    <scope>NUCLEOTIDE SEQUENCE [LARGE SCALE GENOMIC DNA]</scope>
    <source>
        <strain evidence="1 2">CKOBP-6</strain>
    </source>
</reference>
<comment type="caution">
    <text evidence="1">The sequence shown here is derived from an EMBL/GenBank/DDBJ whole genome shotgun (WGS) entry which is preliminary data.</text>
</comment>
<dbReference type="Proteomes" id="UP000250369">
    <property type="component" value="Unassembled WGS sequence"/>
</dbReference>
<gene>
    <name evidence="1" type="ORF">DQG23_34520</name>
</gene>
<protein>
    <submittedName>
        <fullName evidence="1">Uncharacterized protein</fullName>
    </submittedName>
</protein>
<evidence type="ECO:0000313" key="2">
    <source>
        <dbReference type="Proteomes" id="UP000250369"/>
    </source>
</evidence>
<name>A0A329LXN5_9BACL</name>
<organism evidence="1 2">
    <name type="scientific">Paenibacillus contaminans</name>
    <dbReference type="NCBI Taxonomy" id="450362"/>
    <lineage>
        <taxon>Bacteria</taxon>
        <taxon>Bacillati</taxon>
        <taxon>Bacillota</taxon>
        <taxon>Bacilli</taxon>
        <taxon>Bacillales</taxon>
        <taxon>Paenibacillaceae</taxon>
        <taxon>Paenibacillus</taxon>
    </lineage>
</organism>
<proteinExistence type="predicted"/>
<dbReference type="AlphaFoldDB" id="A0A329LXN5"/>
<keyword evidence="2" id="KW-1185">Reference proteome</keyword>
<dbReference type="EMBL" id="QMFB01000032">
    <property type="protein sequence ID" value="RAV12695.1"/>
    <property type="molecule type" value="Genomic_DNA"/>
</dbReference>